<dbReference type="EMBL" id="CP042909">
    <property type="protein sequence ID" value="QJA06185.1"/>
    <property type="molecule type" value="Genomic_DNA"/>
</dbReference>
<evidence type="ECO:0000256" key="12">
    <source>
        <dbReference type="ARBA" id="ARBA00023209"/>
    </source>
</evidence>
<sequence length="202" mass="21842">MQAVFTWANLLTLSRLLLVPLIVILLLNESRTPALILFLLAGLSDALDGFLARHLKQRTVLGAVLDPLADKFLLDTIYILCAWKGFLPPALAVLVVSRDVLIVGGFLVLYLFSSPPEVRPSLLSKANTLFQILTAACVLAQAPEGLLHPLFYLTGGLTVASGLHYLYLGFKLFPPKDASPRPSPPGPERSSPAGPPERRKGP</sequence>
<dbReference type="Pfam" id="PF01066">
    <property type="entry name" value="CDP-OH_P_transf"/>
    <property type="match status" value="1"/>
</dbReference>
<feature type="transmembrane region" description="Helical" evidence="17">
    <location>
        <begin position="149"/>
        <end position="168"/>
    </location>
</feature>
<evidence type="ECO:0000256" key="6">
    <source>
        <dbReference type="ARBA" id="ARBA00022516"/>
    </source>
</evidence>
<evidence type="ECO:0000256" key="16">
    <source>
        <dbReference type="SAM" id="MobiDB-lite"/>
    </source>
</evidence>
<feature type="transmembrane region" description="Helical" evidence="17">
    <location>
        <begin position="6"/>
        <end position="27"/>
    </location>
</feature>
<evidence type="ECO:0000256" key="3">
    <source>
        <dbReference type="ARBA" id="ARBA00010441"/>
    </source>
</evidence>
<proteinExistence type="inferred from homology"/>
<evidence type="ECO:0000313" key="19">
    <source>
        <dbReference type="Proteomes" id="UP000501253"/>
    </source>
</evidence>
<keyword evidence="19" id="KW-1185">Reference proteome</keyword>
<comment type="pathway">
    <text evidence="2">Phospholipid metabolism; phosphatidylglycerol biosynthesis; phosphatidylglycerol from CDP-diacylglycerol: step 1/2.</text>
</comment>
<evidence type="ECO:0000256" key="9">
    <source>
        <dbReference type="ARBA" id="ARBA00022989"/>
    </source>
</evidence>
<feature type="transmembrane region" description="Helical" evidence="17">
    <location>
        <begin position="34"/>
        <end position="52"/>
    </location>
</feature>
<keyword evidence="7 15" id="KW-0808">Transferase</keyword>
<dbReference type="GO" id="GO:0008444">
    <property type="term" value="F:CDP-diacylglycerol-glycerol-3-phosphate 3-phosphatidyltransferase activity"/>
    <property type="evidence" value="ECO:0007669"/>
    <property type="project" value="UniProtKB-EC"/>
</dbReference>
<keyword evidence="13" id="KW-1208">Phospholipid metabolism</keyword>
<keyword evidence="11 17" id="KW-0472">Membrane</keyword>
<keyword evidence="6" id="KW-0444">Lipid biosynthesis</keyword>
<dbReference type="EC" id="2.7.8.5" evidence="4"/>
<dbReference type="AlphaFoldDB" id="A0A6H1WSI4"/>
<keyword evidence="12" id="KW-0594">Phospholipid biosynthesis</keyword>
<dbReference type="PIRSF" id="PIRSF000847">
    <property type="entry name" value="Phos_ph_gly_syn"/>
    <property type="match status" value="1"/>
</dbReference>
<evidence type="ECO:0000256" key="10">
    <source>
        <dbReference type="ARBA" id="ARBA00023098"/>
    </source>
</evidence>
<evidence type="ECO:0000256" key="15">
    <source>
        <dbReference type="RuleBase" id="RU003750"/>
    </source>
</evidence>
<comment type="catalytic activity">
    <reaction evidence="14">
        <text>a CDP-1,2-diacyl-sn-glycerol + sn-glycerol 3-phosphate = a 1,2-diacyl-sn-glycero-3-phospho-(1'-sn-glycero-3'-phosphate) + CMP + H(+)</text>
        <dbReference type="Rhea" id="RHEA:12593"/>
        <dbReference type="ChEBI" id="CHEBI:15378"/>
        <dbReference type="ChEBI" id="CHEBI:57597"/>
        <dbReference type="ChEBI" id="CHEBI:58332"/>
        <dbReference type="ChEBI" id="CHEBI:60110"/>
        <dbReference type="ChEBI" id="CHEBI:60377"/>
        <dbReference type="EC" id="2.7.8.5"/>
    </reaction>
</comment>
<evidence type="ECO:0000256" key="14">
    <source>
        <dbReference type="ARBA" id="ARBA00048586"/>
    </source>
</evidence>
<keyword evidence="10" id="KW-0443">Lipid metabolism</keyword>
<feature type="transmembrane region" description="Helical" evidence="17">
    <location>
        <begin position="90"/>
        <end position="112"/>
    </location>
</feature>
<evidence type="ECO:0000256" key="13">
    <source>
        <dbReference type="ARBA" id="ARBA00023264"/>
    </source>
</evidence>
<gene>
    <name evidence="18" type="ORF">FVE67_04935</name>
</gene>
<comment type="similarity">
    <text evidence="3 15">Belongs to the CDP-alcohol phosphatidyltransferase class-I family.</text>
</comment>
<dbReference type="PANTHER" id="PTHR14269:SF60">
    <property type="entry name" value="CARDIOLIPIN SYNTHASE (CMP-FORMING)"/>
    <property type="match status" value="1"/>
</dbReference>
<comment type="subcellular location">
    <subcellularLocation>
        <location evidence="1">Membrane</location>
        <topology evidence="1">Multi-pass membrane protein</topology>
    </subcellularLocation>
</comment>
<feature type="region of interest" description="Disordered" evidence="16">
    <location>
        <begin position="178"/>
        <end position="202"/>
    </location>
</feature>
<dbReference type="GO" id="GO:0032049">
    <property type="term" value="P:cardiolipin biosynthetic process"/>
    <property type="evidence" value="ECO:0007669"/>
    <property type="project" value="TreeGrafter"/>
</dbReference>
<evidence type="ECO:0000256" key="8">
    <source>
        <dbReference type="ARBA" id="ARBA00022692"/>
    </source>
</evidence>
<evidence type="ECO:0000256" key="4">
    <source>
        <dbReference type="ARBA" id="ARBA00013170"/>
    </source>
</evidence>
<name>A0A6H1WSI4_9BACT</name>
<dbReference type="PROSITE" id="PS00379">
    <property type="entry name" value="CDP_ALCOHOL_P_TRANSF"/>
    <property type="match status" value="1"/>
</dbReference>
<dbReference type="InterPro" id="IPR043130">
    <property type="entry name" value="CDP-OH_PTrfase_TM_dom"/>
</dbReference>
<dbReference type="GO" id="GO:0016020">
    <property type="term" value="C:membrane"/>
    <property type="evidence" value="ECO:0007669"/>
    <property type="project" value="UniProtKB-SubCell"/>
</dbReference>
<organism evidence="18 19">
    <name type="scientific">Thermosulfurimonas marina</name>
    <dbReference type="NCBI Taxonomy" id="2047767"/>
    <lineage>
        <taxon>Bacteria</taxon>
        <taxon>Pseudomonadati</taxon>
        <taxon>Thermodesulfobacteriota</taxon>
        <taxon>Thermodesulfobacteria</taxon>
        <taxon>Thermodesulfobacteriales</taxon>
        <taxon>Thermodesulfobacteriaceae</taxon>
        <taxon>Thermosulfurimonas</taxon>
    </lineage>
</organism>
<keyword evidence="9 17" id="KW-1133">Transmembrane helix</keyword>
<dbReference type="PANTHER" id="PTHR14269">
    <property type="entry name" value="CDP-DIACYLGLYCEROL--GLYCEROL-3-PHOSPHATE 3-PHOSPHATIDYLTRANSFERASE-RELATED"/>
    <property type="match status" value="1"/>
</dbReference>
<dbReference type="KEGG" id="tmai:FVE67_04935"/>
<keyword evidence="8 17" id="KW-0812">Transmembrane</keyword>
<evidence type="ECO:0000256" key="1">
    <source>
        <dbReference type="ARBA" id="ARBA00004141"/>
    </source>
</evidence>
<reference evidence="18 19" key="1">
    <citation type="submission" date="2019-08" db="EMBL/GenBank/DDBJ databases">
        <title>Complete genome sequence of Thermosulfurimonas marina SU872T, an anaerobic thermophilic chemolithoautotrophic bacterium isolated from a shallow marine hydrothermal vent.</title>
        <authorList>
            <person name="Allioux M."/>
            <person name="Jebbar M."/>
            <person name="Slobodkina G."/>
            <person name="Slobodkin A."/>
            <person name="Moalic Y."/>
            <person name="Frolova A."/>
            <person name="Shao Z."/>
            <person name="Alain K."/>
        </authorList>
    </citation>
    <scope>NUCLEOTIDE SEQUENCE [LARGE SCALE GENOMIC DNA]</scope>
    <source>
        <strain evidence="18 19">SU872</strain>
    </source>
</reference>
<dbReference type="InterPro" id="IPR050324">
    <property type="entry name" value="CDP-alcohol_PTase-I"/>
</dbReference>
<evidence type="ECO:0000256" key="5">
    <source>
        <dbReference type="ARBA" id="ARBA00014944"/>
    </source>
</evidence>
<accession>A0A6H1WSI4</accession>
<evidence type="ECO:0000256" key="7">
    <source>
        <dbReference type="ARBA" id="ARBA00022679"/>
    </source>
</evidence>
<evidence type="ECO:0000313" key="18">
    <source>
        <dbReference type="EMBL" id="QJA06185.1"/>
    </source>
</evidence>
<protein>
    <recommendedName>
        <fullName evidence="5">CDP-diacylglycerol--glycerol-3-phosphate 3-phosphatidyltransferase</fullName>
        <ecNumber evidence="4">2.7.8.5</ecNumber>
    </recommendedName>
</protein>
<dbReference type="InterPro" id="IPR000462">
    <property type="entry name" value="CDP-OH_P_trans"/>
</dbReference>
<dbReference type="GO" id="GO:0043337">
    <property type="term" value="F:cardiolipin synthase (CMP-forming)"/>
    <property type="evidence" value="ECO:0007669"/>
    <property type="project" value="TreeGrafter"/>
</dbReference>
<dbReference type="InterPro" id="IPR048254">
    <property type="entry name" value="CDP_ALCOHOL_P_TRANSF_CS"/>
</dbReference>
<evidence type="ECO:0000256" key="17">
    <source>
        <dbReference type="SAM" id="Phobius"/>
    </source>
</evidence>
<evidence type="ECO:0000256" key="11">
    <source>
        <dbReference type="ARBA" id="ARBA00023136"/>
    </source>
</evidence>
<dbReference type="InterPro" id="IPR004570">
    <property type="entry name" value="Phosphatidylglycerol_P_synth"/>
</dbReference>
<dbReference type="Gene3D" id="1.20.120.1760">
    <property type="match status" value="1"/>
</dbReference>
<evidence type="ECO:0000256" key="2">
    <source>
        <dbReference type="ARBA" id="ARBA00005042"/>
    </source>
</evidence>
<dbReference type="Proteomes" id="UP000501253">
    <property type="component" value="Chromosome"/>
</dbReference>